<organism evidence="4 5">
    <name type="scientific">Actinocorallia longicatena</name>
    <dbReference type="NCBI Taxonomy" id="111803"/>
    <lineage>
        <taxon>Bacteria</taxon>
        <taxon>Bacillati</taxon>
        <taxon>Actinomycetota</taxon>
        <taxon>Actinomycetes</taxon>
        <taxon>Streptosporangiales</taxon>
        <taxon>Thermomonosporaceae</taxon>
        <taxon>Actinocorallia</taxon>
    </lineage>
</organism>
<keyword evidence="2" id="KW-0808">Transferase</keyword>
<evidence type="ECO:0000256" key="3">
    <source>
        <dbReference type="ARBA" id="ARBA00022691"/>
    </source>
</evidence>
<dbReference type="Pfam" id="PF13489">
    <property type="entry name" value="Methyltransf_23"/>
    <property type="match status" value="1"/>
</dbReference>
<evidence type="ECO:0000313" key="4">
    <source>
        <dbReference type="EMBL" id="GAA3201967.1"/>
    </source>
</evidence>
<keyword evidence="5" id="KW-1185">Reference proteome</keyword>
<dbReference type="PANTHER" id="PTHR43464">
    <property type="entry name" value="METHYLTRANSFERASE"/>
    <property type="match status" value="1"/>
</dbReference>
<dbReference type="CDD" id="cd02440">
    <property type="entry name" value="AdoMet_MTases"/>
    <property type="match status" value="1"/>
</dbReference>
<dbReference type="InterPro" id="IPR029063">
    <property type="entry name" value="SAM-dependent_MTases_sf"/>
</dbReference>
<dbReference type="GO" id="GO:0008168">
    <property type="term" value="F:methyltransferase activity"/>
    <property type="evidence" value="ECO:0007669"/>
    <property type="project" value="UniProtKB-KW"/>
</dbReference>
<proteinExistence type="predicted"/>
<reference evidence="5" key="1">
    <citation type="journal article" date="2019" name="Int. J. Syst. Evol. Microbiol.">
        <title>The Global Catalogue of Microorganisms (GCM) 10K type strain sequencing project: providing services to taxonomists for standard genome sequencing and annotation.</title>
        <authorList>
            <consortium name="The Broad Institute Genomics Platform"/>
            <consortium name="The Broad Institute Genome Sequencing Center for Infectious Disease"/>
            <person name="Wu L."/>
            <person name="Ma J."/>
        </authorList>
    </citation>
    <scope>NUCLEOTIDE SEQUENCE [LARGE SCALE GENOMIC DNA]</scope>
    <source>
        <strain evidence="5">JCM 9377</strain>
    </source>
</reference>
<keyword evidence="1 4" id="KW-0489">Methyltransferase</keyword>
<name>A0ABP6Q2T6_9ACTN</name>
<dbReference type="RefSeq" id="WP_344823870.1">
    <property type="nucleotide sequence ID" value="NZ_BAAAUV010000003.1"/>
</dbReference>
<evidence type="ECO:0000256" key="2">
    <source>
        <dbReference type="ARBA" id="ARBA00022679"/>
    </source>
</evidence>
<gene>
    <name evidence="4" type="ORF">GCM10010468_15420</name>
</gene>
<dbReference type="SUPFAM" id="SSF53335">
    <property type="entry name" value="S-adenosyl-L-methionine-dependent methyltransferases"/>
    <property type="match status" value="1"/>
</dbReference>
<evidence type="ECO:0000313" key="5">
    <source>
        <dbReference type="Proteomes" id="UP001501237"/>
    </source>
</evidence>
<sequence>MTSERGLRHAAAFDSIGARYDEAFPHKDGQLAAGEWLLERLTPGSRVLDAGCGTGLPTAAQITAAGHHLTGVDVSARMIELARENVPGAEFRQADLSAAGLGDGYDAIVAFFVLLMIPLDGIPEALRLLHDRLRPGGLFCLSMVEADLEDVPIAFLGQELIVSAYLREELQELVEAAGFVVEELNVISYAPQTTKAVPEVQLFLNCRRPQG</sequence>
<dbReference type="GO" id="GO:0032259">
    <property type="term" value="P:methylation"/>
    <property type="evidence" value="ECO:0007669"/>
    <property type="project" value="UniProtKB-KW"/>
</dbReference>
<comment type="caution">
    <text evidence="4">The sequence shown here is derived from an EMBL/GenBank/DDBJ whole genome shotgun (WGS) entry which is preliminary data.</text>
</comment>
<dbReference type="EMBL" id="BAAAUV010000003">
    <property type="protein sequence ID" value="GAA3201967.1"/>
    <property type="molecule type" value="Genomic_DNA"/>
</dbReference>
<dbReference type="Gene3D" id="3.40.50.150">
    <property type="entry name" value="Vaccinia Virus protein VP39"/>
    <property type="match status" value="1"/>
</dbReference>
<evidence type="ECO:0000256" key="1">
    <source>
        <dbReference type="ARBA" id="ARBA00022603"/>
    </source>
</evidence>
<dbReference type="PANTHER" id="PTHR43464:SF19">
    <property type="entry name" value="UBIQUINONE BIOSYNTHESIS O-METHYLTRANSFERASE, MITOCHONDRIAL"/>
    <property type="match status" value="1"/>
</dbReference>
<dbReference type="Proteomes" id="UP001501237">
    <property type="component" value="Unassembled WGS sequence"/>
</dbReference>
<accession>A0ABP6Q2T6</accession>
<keyword evidence="3" id="KW-0949">S-adenosyl-L-methionine</keyword>
<protein>
    <submittedName>
        <fullName evidence="4">Class I SAM-dependent methyltransferase</fullName>
    </submittedName>
</protein>